<dbReference type="InterPro" id="IPR001841">
    <property type="entry name" value="Znf_RING"/>
</dbReference>
<dbReference type="InterPro" id="IPR018957">
    <property type="entry name" value="Znf_C3HC4_RING-type"/>
</dbReference>
<dbReference type="PROSITE" id="PS50089">
    <property type="entry name" value="ZF_RING_2"/>
    <property type="match status" value="1"/>
</dbReference>
<dbReference type="SUPFAM" id="SSF48371">
    <property type="entry name" value="ARM repeat"/>
    <property type="match status" value="1"/>
</dbReference>
<dbReference type="PANTHER" id="PTHR22605">
    <property type="entry name" value="RZ-TYPE DOMAIN-CONTAINING PROTEIN"/>
    <property type="match status" value="1"/>
</dbReference>
<reference evidence="7" key="1">
    <citation type="submission" date="2025-08" db="UniProtKB">
        <authorList>
            <consortium name="RefSeq"/>
        </authorList>
    </citation>
    <scope>IDENTIFICATION</scope>
</reference>
<keyword evidence="6" id="KW-1185">Reference proteome</keyword>
<dbReference type="Gene3D" id="1.25.10.10">
    <property type="entry name" value="Leucine-rich Repeat Variant"/>
    <property type="match status" value="1"/>
</dbReference>
<evidence type="ECO:0000256" key="4">
    <source>
        <dbReference type="PROSITE-ProRule" id="PRU00175"/>
    </source>
</evidence>
<gene>
    <name evidence="7" type="primary">LOC123741597</name>
</gene>
<evidence type="ECO:0000256" key="1">
    <source>
        <dbReference type="ARBA" id="ARBA00022723"/>
    </source>
</evidence>
<keyword evidence="3" id="KW-0862">Zinc</keyword>
<dbReference type="PROSITE" id="PS00518">
    <property type="entry name" value="ZF_RING_1"/>
    <property type="match status" value="1"/>
</dbReference>
<dbReference type="RefSeq" id="XP_045570412.1">
    <property type="nucleotide sequence ID" value="XM_045714456.1"/>
</dbReference>
<evidence type="ECO:0000256" key="3">
    <source>
        <dbReference type="ARBA" id="ARBA00022833"/>
    </source>
</evidence>
<dbReference type="InterPro" id="IPR016024">
    <property type="entry name" value="ARM-type_fold"/>
</dbReference>
<organism evidence="6 7">
    <name type="scientific">Salmo salar</name>
    <name type="common">Atlantic salmon</name>
    <dbReference type="NCBI Taxonomy" id="8030"/>
    <lineage>
        <taxon>Eukaryota</taxon>
        <taxon>Metazoa</taxon>
        <taxon>Chordata</taxon>
        <taxon>Craniata</taxon>
        <taxon>Vertebrata</taxon>
        <taxon>Euteleostomi</taxon>
        <taxon>Actinopterygii</taxon>
        <taxon>Neopterygii</taxon>
        <taxon>Teleostei</taxon>
        <taxon>Protacanthopterygii</taxon>
        <taxon>Salmoniformes</taxon>
        <taxon>Salmonidae</taxon>
        <taxon>Salmoninae</taxon>
        <taxon>Salmo</taxon>
    </lineage>
</organism>
<dbReference type="InterPro" id="IPR013083">
    <property type="entry name" value="Znf_RING/FYVE/PHD"/>
</dbReference>
<dbReference type="SMART" id="SM00184">
    <property type="entry name" value="RING"/>
    <property type="match status" value="1"/>
</dbReference>
<dbReference type="GeneID" id="123741597"/>
<name>A0ABM3EHC3_SALSA</name>
<proteinExistence type="predicted"/>
<evidence type="ECO:0000313" key="6">
    <source>
        <dbReference type="Proteomes" id="UP001652741"/>
    </source>
</evidence>
<dbReference type="InterPro" id="IPR031248">
    <property type="entry name" value="RNF213"/>
</dbReference>
<protein>
    <submittedName>
        <fullName evidence="7">E3 ubiquitin-protein ligase rnf213-alpha-like</fullName>
    </submittedName>
</protein>
<dbReference type="InterPro" id="IPR017907">
    <property type="entry name" value="Znf_RING_CS"/>
</dbReference>
<dbReference type="Gene3D" id="3.30.40.10">
    <property type="entry name" value="Zinc/RING finger domain, C3HC4 (zinc finger)"/>
    <property type="match status" value="1"/>
</dbReference>
<dbReference type="Pfam" id="PF00097">
    <property type="entry name" value="zf-C3HC4"/>
    <property type="match status" value="1"/>
</dbReference>
<evidence type="ECO:0000313" key="7">
    <source>
        <dbReference type="RefSeq" id="XP_045570412.1"/>
    </source>
</evidence>
<dbReference type="Proteomes" id="UP001652741">
    <property type="component" value="Chromosome ssa03"/>
</dbReference>
<feature type="domain" description="RING-type" evidence="5">
    <location>
        <begin position="299"/>
        <end position="338"/>
    </location>
</feature>
<accession>A0ABM3EHC3</accession>
<sequence length="564" mass="64937">MVRITLVKDSPEMVRITPVKDSPEMVRITLVKNSPEMVRITLVKDSPEMVRITLVKHSPEMVRITLVKDSPEMVRITLVKDSPEMVRITLVKDSPEMVRITPVKDSPEMVRITLVKNSPEMVRITLVKDSPEMVRITLVKHSPEMVRITLVKDSPEMVLDVYASVSCVELLEPHALDSDAQCQDWLKQVKRLKGSMELVCSQRSLKQYGERSRELFDYICNHWNRICIVFLFVEHMLIGFESEERELKSLVLDHTRTIGKILAKNSDVKSEEPFAAIITVLKTCKQKASDLICKFGFQCRVCMGEPQDPVDLPCHHMFCLTCVRGCLNTGQMYCPTCKHELPDDFEVKVTEDIRACITLNAQFRQSCNAFFIDLVTTVCFKDNIPPSKGVILHLLSFLMVETEPIPLIRAQSQIHTKDFSPFDESMDKNPVVRSVILKLLLKYTFDDVKEYLQQYLTLIEESNILEAEDKNELYALYINCLEDSMFDRKPHECQKPADQQAYLQNETEFLRHFLDFVTTSAETVTIEYLQQIARVRLCLDMAAHLLHSKKMHEMYAFTTVSRSG</sequence>
<dbReference type="InterPro" id="IPR011989">
    <property type="entry name" value="ARM-like"/>
</dbReference>
<keyword evidence="1" id="KW-0479">Metal-binding</keyword>
<evidence type="ECO:0000259" key="5">
    <source>
        <dbReference type="PROSITE" id="PS50089"/>
    </source>
</evidence>
<evidence type="ECO:0000256" key="2">
    <source>
        <dbReference type="ARBA" id="ARBA00022771"/>
    </source>
</evidence>
<dbReference type="SUPFAM" id="SSF57850">
    <property type="entry name" value="RING/U-box"/>
    <property type="match status" value="1"/>
</dbReference>
<dbReference type="PANTHER" id="PTHR22605:SF18">
    <property type="entry name" value="E3 UBIQUITIN-PROTEIN LIGASE RNF213-ALPHA"/>
    <property type="match status" value="1"/>
</dbReference>
<keyword evidence="2 4" id="KW-0863">Zinc-finger</keyword>